<dbReference type="HOGENOM" id="CLU_004624_8_0_1"/>
<dbReference type="PANTHER" id="PTHR31297">
    <property type="entry name" value="GLUCAN ENDO-1,6-BETA-GLUCOSIDASE B"/>
    <property type="match status" value="1"/>
</dbReference>
<dbReference type="GO" id="GO:0005737">
    <property type="term" value="C:cytoplasm"/>
    <property type="evidence" value="ECO:0007669"/>
    <property type="project" value="UniProtKB-ARBA"/>
</dbReference>
<evidence type="ECO:0000313" key="6">
    <source>
        <dbReference type="EMBL" id="KIM80720.1"/>
    </source>
</evidence>
<comment type="similarity">
    <text evidence="1 4">Belongs to the glycosyl hydrolase 5 (cellulase A) family.</text>
</comment>
<dbReference type="Proteomes" id="UP000054166">
    <property type="component" value="Unassembled WGS sequence"/>
</dbReference>
<dbReference type="PANTHER" id="PTHR31297:SF43">
    <property type="entry name" value="GLUCAN 1,3-BETA-GLUCOSIDASE 3"/>
    <property type="match status" value="1"/>
</dbReference>
<accession>A0A0C3F7V2</accession>
<dbReference type="OrthoDB" id="1887033at2759"/>
<dbReference type="EMBL" id="KN833002">
    <property type="protein sequence ID" value="KIM80720.1"/>
    <property type="molecule type" value="Genomic_DNA"/>
</dbReference>
<sequence length="618" mass="67385">MTADRFAALLQGLGLSQGLFKPVPSLLASHRITTNTINSTRASNSAAADVATPLLDTVDHFQTPKRRDISCHVEPYDAPDIEDQAFAPFNQTEANVFRYRQQQSVNLGSWFVQESWMVSSIFECASGKQISELDVASGWGSTTAARAVLERHWDTFVNHSDFRYLASIGINTVRLPIGYWSLGPSFCQNTPFSAVADVYQNSWPRIARTINMAAESGIGVLVDLHGAVGSQNGQPHSGISDGATNLFDDPSNAQKTIAVLSFLMQQLCNVTNVVGIQILNEPQNVPELPDFYSKAISSMRQVSQAASAFPLYVHDGFDLQRFSDFVANRVDFVVQDHHSYFVFSPSDNEEPATEHTSDIQGAIAGSLAKASAQQRRNLVVDEWSCALSADSLAHESDPDAARREFCTGQMSVYANNTAGWGFWSYKKEGCEDDPGWCFRDAVGNSLPASFHSYGQPQSAAPDSDMQLPSVADILASAQKLPVTPNDAWDAFAPLSKTYMADEWVSPENIAPRRFKRVVTASQQHETLSLVSLVSYEGMDMTPSQRSDAKGYSDGFLTSQIFASHNTSKLGFIGQYIADSIGVLGPAVVALGTEGSYQQGFMRGLRDGEAKIAATLKWS</sequence>
<dbReference type="Gene3D" id="3.20.20.80">
    <property type="entry name" value="Glycosidases"/>
    <property type="match status" value="1"/>
</dbReference>
<dbReference type="AlphaFoldDB" id="A0A0C3F7V2"/>
<dbReference type="FunFam" id="3.20.20.80:FF:000100">
    <property type="entry name" value="Glycoside hydrolase superfamily"/>
    <property type="match status" value="1"/>
</dbReference>
<protein>
    <submittedName>
        <fullName evidence="6">Glycoside hydrolase family 5 protein</fullName>
    </submittedName>
</protein>
<proteinExistence type="inferred from homology"/>
<dbReference type="GO" id="GO:0009251">
    <property type="term" value="P:glucan catabolic process"/>
    <property type="evidence" value="ECO:0007669"/>
    <property type="project" value="TreeGrafter"/>
</dbReference>
<dbReference type="STRING" id="765440.A0A0C3F7V2"/>
<reference evidence="6 7" key="1">
    <citation type="submission" date="2014-04" db="EMBL/GenBank/DDBJ databases">
        <authorList>
            <consortium name="DOE Joint Genome Institute"/>
            <person name="Kuo A."/>
            <person name="Tarkka M."/>
            <person name="Buscot F."/>
            <person name="Kohler A."/>
            <person name="Nagy L.G."/>
            <person name="Floudas D."/>
            <person name="Copeland A."/>
            <person name="Barry K.W."/>
            <person name="Cichocki N."/>
            <person name="Veneault-Fourrey C."/>
            <person name="LaButti K."/>
            <person name="Lindquist E.A."/>
            <person name="Lipzen A."/>
            <person name="Lundell T."/>
            <person name="Morin E."/>
            <person name="Murat C."/>
            <person name="Sun H."/>
            <person name="Tunlid A."/>
            <person name="Henrissat B."/>
            <person name="Grigoriev I.V."/>
            <person name="Hibbett D.S."/>
            <person name="Martin F."/>
            <person name="Nordberg H.P."/>
            <person name="Cantor M.N."/>
            <person name="Hua S.X."/>
        </authorList>
    </citation>
    <scope>NUCLEOTIDE SEQUENCE [LARGE SCALE GENOMIC DNA]</scope>
    <source>
        <strain evidence="6 7">F 1598</strain>
    </source>
</reference>
<feature type="domain" description="Glycoside hydrolase family 5" evidence="5">
    <location>
        <begin position="153"/>
        <end position="427"/>
    </location>
</feature>
<evidence type="ECO:0000256" key="1">
    <source>
        <dbReference type="ARBA" id="ARBA00005641"/>
    </source>
</evidence>
<dbReference type="InterPro" id="IPR017853">
    <property type="entry name" value="GH"/>
</dbReference>
<evidence type="ECO:0000256" key="3">
    <source>
        <dbReference type="ARBA" id="ARBA00023295"/>
    </source>
</evidence>
<organism evidence="6 7">
    <name type="scientific">Piloderma croceum (strain F 1598)</name>
    <dbReference type="NCBI Taxonomy" id="765440"/>
    <lineage>
        <taxon>Eukaryota</taxon>
        <taxon>Fungi</taxon>
        <taxon>Dikarya</taxon>
        <taxon>Basidiomycota</taxon>
        <taxon>Agaricomycotina</taxon>
        <taxon>Agaricomycetes</taxon>
        <taxon>Agaricomycetidae</taxon>
        <taxon>Atheliales</taxon>
        <taxon>Atheliaceae</taxon>
        <taxon>Piloderma</taxon>
    </lineage>
</organism>
<dbReference type="InterPro" id="IPR001547">
    <property type="entry name" value="Glyco_hydro_5"/>
</dbReference>
<name>A0A0C3F7V2_PILCF</name>
<dbReference type="GO" id="GO:0046557">
    <property type="term" value="F:glucan endo-1,6-beta-glucosidase activity"/>
    <property type="evidence" value="ECO:0007669"/>
    <property type="project" value="TreeGrafter"/>
</dbReference>
<dbReference type="InterPro" id="IPR050386">
    <property type="entry name" value="Glycosyl_hydrolase_5"/>
</dbReference>
<keyword evidence="2 4" id="KW-0378">Hydrolase</keyword>
<dbReference type="Pfam" id="PF00150">
    <property type="entry name" value="Cellulase"/>
    <property type="match status" value="1"/>
</dbReference>
<evidence type="ECO:0000256" key="2">
    <source>
        <dbReference type="ARBA" id="ARBA00022801"/>
    </source>
</evidence>
<dbReference type="InParanoid" id="A0A0C3F7V2"/>
<evidence type="ECO:0000259" key="5">
    <source>
        <dbReference type="Pfam" id="PF00150"/>
    </source>
</evidence>
<dbReference type="SUPFAM" id="SSF51445">
    <property type="entry name" value="(Trans)glycosidases"/>
    <property type="match status" value="1"/>
</dbReference>
<gene>
    <name evidence="6" type="ORF">PILCRDRAFT_72759</name>
</gene>
<reference evidence="7" key="2">
    <citation type="submission" date="2015-01" db="EMBL/GenBank/DDBJ databases">
        <title>Evolutionary Origins and Diversification of the Mycorrhizal Mutualists.</title>
        <authorList>
            <consortium name="DOE Joint Genome Institute"/>
            <consortium name="Mycorrhizal Genomics Consortium"/>
            <person name="Kohler A."/>
            <person name="Kuo A."/>
            <person name="Nagy L.G."/>
            <person name="Floudas D."/>
            <person name="Copeland A."/>
            <person name="Barry K.W."/>
            <person name="Cichocki N."/>
            <person name="Veneault-Fourrey C."/>
            <person name="LaButti K."/>
            <person name="Lindquist E.A."/>
            <person name="Lipzen A."/>
            <person name="Lundell T."/>
            <person name="Morin E."/>
            <person name="Murat C."/>
            <person name="Riley R."/>
            <person name="Ohm R."/>
            <person name="Sun H."/>
            <person name="Tunlid A."/>
            <person name="Henrissat B."/>
            <person name="Grigoriev I.V."/>
            <person name="Hibbett D.S."/>
            <person name="Martin F."/>
        </authorList>
    </citation>
    <scope>NUCLEOTIDE SEQUENCE [LARGE SCALE GENOMIC DNA]</scope>
    <source>
        <strain evidence="7">F 1598</strain>
    </source>
</reference>
<keyword evidence="3 4" id="KW-0326">Glycosidase</keyword>
<evidence type="ECO:0000313" key="7">
    <source>
        <dbReference type="Proteomes" id="UP000054166"/>
    </source>
</evidence>
<keyword evidence="7" id="KW-1185">Reference proteome</keyword>
<evidence type="ECO:0000256" key="4">
    <source>
        <dbReference type="RuleBase" id="RU361153"/>
    </source>
</evidence>
<dbReference type="GO" id="GO:0005576">
    <property type="term" value="C:extracellular region"/>
    <property type="evidence" value="ECO:0007669"/>
    <property type="project" value="TreeGrafter"/>
</dbReference>
<dbReference type="GO" id="GO:0009986">
    <property type="term" value="C:cell surface"/>
    <property type="evidence" value="ECO:0007669"/>
    <property type="project" value="TreeGrafter"/>
</dbReference>